<comment type="caution">
    <text evidence="1">The sequence shown here is derived from an EMBL/GenBank/DDBJ whole genome shotgun (WGS) entry which is preliminary data.</text>
</comment>
<organism evidence="1 2">
    <name type="scientific">Irpex rosettiformis</name>
    <dbReference type="NCBI Taxonomy" id="378272"/>
    <lineage>
        <taxon>Eukaryota</taxon>
        <taxon>Fungi</taxon>
        <taxon>Dikarya</taxon>
        <taxon>Basidiomycota</taxon>
        <taxon>Agaricomycotina</taxon>
        <taxon>Agaricomycetes</taxon>
        <taxon>Polyporales</taxon>
        <taxon>Irpicaceae</taxon>
        <taxon>Irpex</taxon>
    </lineage>
</organism>
<dbReference type="EMBL" id="MU274919">
    <property type="protein sequence ID" value="KAI0087087.1"/>
    <property type="molecule type" value="Genomic_DNA"/>
</dbReference>
<gene>
    <name evidence="1" type="ORF">BDY19DRAFT_995170</name>
</gene>
<reference evidence="1" key="1">
    <citation type="journal article" date="2021" name="Environ. Microbiol.">
        <title>Gene family expansions and transcriptome signatures uncover fungal adaptations to wood decay.</title>
        <authorList>
            <person name="Hage H."/>
            <person name="Miyauchi S."/>
            <person name="Viragh M."/>
            <person name="Drula E."/>
            <person name="Min B."/>
            <person name="Chaduli D."/>
            <person name="Navarro D."/>
            <person name="Favel A."/>
            <person name="Norest M."/>
            <person name="Lesage-Meessen L."/>
            <person name="Balint B."/>
            <person name="Merenyi Z."/>
            <person name="de Eugenio L."/>
            <person name="Morin E."/>
            <person name="Martinez A.T."/>
            <person name="Baldrian P."/>
            <person name="Stursova M."/>
            <person name="Martinez M.J."/>
            <person name="Novotny C."/>
            <person name="Magnuson J.K."/>
            <person name="Spatafora J.W."/>
            <person name="Maurice S."/>
            <person name="Pangilinan J."/>
            <person name="Andreopoulos W."/>
            <person name="LaButti K."/>
            <person name="Hundley H."/>
            <person name="Na H."/>
            <person name="Kuo A."/>
            <person name="Barry K."/>
            <person name="Lipzen A."/>
            <person name="Henrissat B."/>
            <person name="Riley R."/>
            <person name="Ahrendt S."/>
            <person name="Nagy L.G."/>
            <person name="Grigoriev I.V."/>
            <person name="Martin F."/>
            <person name="Rosso M.N."/>
        </authorList>
    </citation>
    <scope>NUCLEOTIDE SEQUENCE</scope>
    <source>
        <strain evidence="1">CBS 384.51</strain>
    </source>
</reference>
<proteinExistence type="predicted"/>
<name>A0ACB8TYD9_9APHY</name>
<keyword evidence="2" id="KW-1185">Reference proteome</keyword>
<accession>A0ACB8TYD9</accession>
<evidence type="ECO:0000313" key="2">
    <source>
        <dbReference type="Proteomes" id="UP001055072"/>
    </source>
</evidence>
<dbReference type="Proteomes" id="UP001055072">
    <property type="component" value="Unassembled WGS sequence"/>
</dbReference>
<protein>
    <submittedName>
        <fullName evidence="1">Uncharacterized protein</fullName>
    </submittedName>
</protein>
<sequence length="629" mass="72269">MSHIAQDKMHSVKRRVKDYAKQLFPPLQYKDDCEPSRSTFGSRDTLQVSRSSSEVNEITRGLHNLGPLSSAEGNLPTELLLQTFAYMLLRDILRCREVCRRFKDIIDGSPEMQYIIELYVSGYRDNEANTSMDVLARFEALKVRQNWWKFPCNYRWKRVCIGLSHVRIDRRNHQFSDNLWLIHSRNSSLLDVDEVPSFRSNVVNCICFEETVEDSPVVESWTLSFSFLFDACVADSSRGVLYLVRLSNEQNRRCYRVRTVSIEDGFILRDKIFEGTEEDEEIPWVLDPCMFYLDDILACTTWVDGIIGIHPSLVDIAFLDLKSGEIVAGYSKVVTASAELSFQFLTKDVYLLHTMEGGRFYTEVYKLEPSLSQRKFTVHLVAAFEYPTVRHKAAKHWHFTIGPNQLEGSRLGRTTPPPPFIRSKEVPLVVIHRCFVNTDIVHYVQASVFTSIAEHFIPSDRPPTIAWKSWGPTNSRCFLNTGFGYTARCFGGKVLLNDLTLLDFNQLDIFRDLQRADKSYIRLGVDTSPPQSHFSRLFHRGESGNLAVRMAQDSGDIYIPGTLFHIVTDPTVIPKGRIFDEDVVTMLPYRESRLERNGHVAFQFWGETCVVCTEEDGKIVCNVPDKRKL</sequence>
<evidence type="ECO:0000313" key="1">
    <source>
        <dbReference type="EMBL" id="KAI0087087.1"/>
    </source>
</evidence>